<keyword evidence="7" id="KW-1185">Reference proteome</keyword>
<dbReference type="EMBL" id="CAJHUC010002352">
    <property type="protein sequence ID" value="CAD7703669.1"/>
    <property type="molecule type" value="Genomic_DNA"/>
</dbReference>
<dbReference type="SUPFAM" id="SSF51316">
    <property type="entry name" value="Mss4-like"/>
    <property type="match status" value="1"/>
</dbReference>
<gene>
    <name evidence="6" type="ORF">OSTQU699_LOCUS9026</name>
</gene>
<dbReference type="PANTHER" id="PTHR33337">
    <property type="entry name" value="GFA DOMAIN-CONTAINING PROTEIN"/>
    <property type="match status" value="1"/>
</dbReference>
<proteinExistence type="inferred from homology"/>
<evidence type="ECO:0000256" key="4">
    <source>
        <dbReference type="ARBA" id="ARBA00023239"/>
    </source>
</evidence>
<keyword evidence="4" id="KW-0456">Lyase</keyword>
<protein>
    <recommendedName>
        <fullName evidence="5">CENP-V/GFA domain-containing protein</fullName>
    </recommendedName>
</protein>
<dbReference type="OrthoDB" id="2151459at2759"/>
<dbReference type="Proteomes" id="UP000708148">
    <property type="component" value="Unassembled WGS sequence"/>
</dbReference>
<comment type="caution">
    <text evidence="6">The sequence shown here is derived from an EMBL/GenBank/DDBJ whole genome shotgun (WGS) entry which is preliminary data.</text>
</comment>
<feature type="domain" description="CENP-V/GFA" evidence="5">
    <location>
        <begin position="49"/>
        <end position="158"/>
    </location>
</feature>
<organism evidence="6 7">
    <name type="scientific">Ostreobium quekettii</name>
    <dbReference type="NCBI Taxonomy" id="121088"/>
    <lineage>
        <taxon>Eukaryota</taxon>
        <taxon>Viridiplantae</taxon>
        <taxon>Chlorophyta</taxon>
        <taxon>core chlorophytes</taxon>
        <taxon>Ulvophyceae</taxon>
        <taxon>TCBD clade</taxon>
        <taxon>Bryopsidales</taxon>
        <taxon>Ostreobineae</taxon>
        <taxon>Ostreobiaceae</taxon>
        <taxon>Ostreobium</taxon>
    </lineage>
</organism>
<dbReference type="AlphaFoldDB" id="A0A8S1JC23"/>
<evidence type="ECO:0000313" key="6">
    <source>
        <dbReference type="EMBL" id="CAD7703669.1"/>
    </source>
</evidence>
<evidence type="ECO:0000256" key="3">
    <source>
        <dbReference type="ARBA" id="ARBA00022833"/>
    </source>
</evidence>
<evidence type="ECO:0000259" key="5">
    <source>
        <dbReference type="PROSITE" id="PS51891"/>
    </source>
</evidence>
<evidence type="ECO:0000256" key="2">
    <source>
        <dbReference type="ARBA" id="ARBA00022723"/>
    </source>
</evidence>
<sequence length="202" mass="21657">MSHIRGGARCPPAECLRSTCCSPRSDRAMAATAGTEGQGGADSGEAPAYKGSCFCGKVKIDIKGPVASSYACHCTVCQRLHGAPFSIHVNFARGSIVPTPESQVFLAGFDSSEKVVRYHCKVCASRVYNDIAVEGFEFVDAPVTIFERGSDGRVLAWDAVKPKCHIFYSTRVEDASDKLPKFDALMPGCEAYDPGKLHQPST</sequence>
<dbReference type="PANTHER" id="PTHR33337:SF40">
    <property type="entry name" value="CENP-V_GFA DOMAIN-CONTAINING PROTEIN-RELATED"/>
    <property type="match status" value="1"/>
</dbReference>
<name>A0A8S1JC23_9CHLO</name>
<dbReference type="Pfam" id="PF04828">
    <property type="entry name" value="GFA"/>
    <property type="match status" value="1"/>
</dbReference>
<dbReference type="GO" id="GO:0016846">
    <property type="term" value="F:carbon-sulfur lyase activity"/>
    <property type="evidence" value="ECO:0007669"/>
    <property type="project" value="InterPro"/>
</dbReference>
<dbReference type="Gene3D" id="3.90.1590.10">
    <property type="entry name" value="glutathione-dependent formaldehyde- activating enzyme (gfa)"/>
    <property type="match status" value="1"/>
</dbReference>
<dbReference type="PROSITE" id="PS51891">
    <property type="entry name" value="CENP_V_GFA"/>
    <property type="match status" value="1"/>
</dbReference>
<comment type="similarity">
    <text evidence="1">Belongs to the Gfa family.</text>
</comment>
<evidence type="ECO:0000256" key="1">
    <source>
        <dbReference type="ARBA" id="ARBA00005495"/>
    </source>
</evidence>
<keyword evidence="2" id="KW-0479">Metal-binding</keyword>
<evidence type="ECO:0000313" key="7">
    <source>
        <dbReference type="Proteomes" id="UP000708148"/>
    </source>
</evidence>
<keyword evidence="3" id="KW-0862">Zinc</keyword>
<dbReference type="GO" id="GO:0046872">
    <property type="term" value="F:metal ion binding"/>
    <property type="evidence" value="ECO:0007669"/>
    <property type="project" value="UniProtKB-KW"/>
</dbReference>
<reference evidence="6" key="1">
    <citation type="submission" date="2020-12" db="EMBL/GenBank/DDBJ databases">
        <authorList>
            <person name="Iha C."/>
        </authorList>
    </citation>
    <scope>NUCLEOTIDE SEQUENCE</scope>
</reference>
<dbReference type="InterPro" id="IPR006913">
    <property type="entry name" value="CENP-V/GFA"/>
</dbReference>
<accession>A0A8S1JC23</accession>
<dbReference type="InterPro" id="IPR011057">
    <property type="entry name" value="Mss4-like_sf"/>
</dbReference>